<name>A0ABU9FYL7_9VIBR</name>
<comment type="function">
    <text evidence="1">May be involved in recombinational repair of damaged DNA.</text>
</comment>
<dbReference type="Proteomes" id="UP001377160">
    <property type="component" value="Unassembled WGS sequence"/>
</dbReference>
<keyword evidence="7" id="KW-0234">DNA repair</keyword>
<proteinExistence type="inferred from homology"/>
<evidence type="ECO:0000256" key="5">
    <source>
        <dbReference type="ARBA" id="ARBA00022763"/>
    </source>
</evidence>
<sequence>INGCPVPLSHLKSLGLLLINIHGQHAQLQLLKSDYQMVMLDQYAGHLILLKSTRNAYQAWRQADNHLKELRENSQQNQSQKQLLEYQINE</sequence>
<evidence type="ECO:0000256" key="3">
    <source>
        <dbReference type="ARBA" id="ARBA00021315"/>
    </source>
</evidence>
<dbReference type="InterPro" id="IPR027417">
    <property type="entry name" value="P-loop_NTPase"/>
</dbReference>
<dbReference type="InterPro" id="IPR004604">
    <property type="entry name" value="DNA_recomb/repair_RecN"/>
</dbReference>
<comment type="similarity">
    <text evidence="2">Belongs to the RecN family.</text>
</comment>
<keyword evidence="6" id="KW-0067">ATP-binding</keyword>
<evidence type="ECO:0000313" key="11">
    <source>
        <dbReference type="Proteomes" id="UP001377160"/>
    </source>
</evidence>
<dbReference type="PANTHER" id="PTHR11059:SF0">
    <property type="entry name" value="DNA REPAIR PROTEIN RECN"/>
    <property type="match status" value="1"/>
</dbReference>
<evidence type="ECO:0000256" key="7">
    <source>
        <dbReference type="ARBA" id="ARBA00023204"/>
    </source>
</evidence>
<dbReference type="SUPFAM" id="SSF52540">
    <property type="entry name" value="P-loop containing nucleoside triphosphate hydrolases"/>
    <property type="match status" value="1"/>
</dbReference>
<organism evidence="10 11">
    <name type="scientific">Vibrio echinoideorum</name>
    <dbReference type="NCBI Taxonomy" id="2100116"/>
    <lineage>
        <taxon>Bacteria</taxon>
        <taxon>Pseudomonadati</taxon>
        <taxon>Pseudomonadota</taxon>
        <taxon>Gammaproteobacteria</taxon>
        <taxon>Vibrionales</taxon>
        <taxon>Vibrionaceae</taxon>
        <taxon>Vibrio</taxon>
    </lineage>
</organism>
<feature type="region of interest" description="Disordered" evidence="9">
    <location>
        <begin position="71"/>
        <end position="90"/>
    </location>
</feature>
<evidence type="ECO:0000256" key="6">
    <source>
        <dbReference type="ARBA" id="ARBA00022840"/>
    </source>
</evidence>
<keyword evidence="5" id="KW-0227">DNA damage</keyword>
<dbReference type="EMBL" id="JBANDX010000057">
    <property type="protein sequence ID" value="MEL0611305.1"/>
    <property type="molecule type" value="Genomic_DNA"/>
</dbReference>
<keyword evidence="11" id="KW-1185">Reference proteome</keyword>
<feature type="non-terminal residue" evidence="10">
    <location>
        <position position="1"/>
    </location>
</feature>
<feature type="compositionally biased region" description="Low complexity" evidence="9">
    <location>
        <begin position="73"/>
        <end position="90"/>
    </location>
</feature>
<evidence type="ECO:0000256" key="9">
    <source>
        <dbReference type="SAM" id="MobiDB-lite"/>
    </source>
</evidence>
<evidence type="ECO:0000256" key="1">
    <source>
        <dbReference type="ARBA" id="ARBA00003618"/>
    </source>
</evidence>
<evidence type="ECO:0000256" key="4">
    <source>
        <dbReference type="ARBA" id="ARBA00022741"/>
    </source>
</evidence>
<comment type="caution">
    <text evidence="10">The sequence shown here is derived from an EMBL/GenBank/DDBJ whole genome shotgun (WGS) entry which is preliminary data.</text>
</comment>
<evidence type="ECO:0000256" key="8">
    <source>
        <dbReference type="ARBA" id="ARBA00033408"/>
    </source>
</evidence>
<reference evidence="10 11" key="1">
    <citation type="submission" date="2024-02" db="EMBL/GenBank/DDBJ databases">
        <title>Bacteria isolated from the canopy kelp, Nereocystis luetkeana.</title>
        <authorList>
            <person name="Pfister C.A."/>
            <person name="Younker I.T."/>
            <person name="Light S.H."/>
        </authorList>
    </citation>
    <scope>NUCLEOTIDE SEQUENCE [LARGE SCALE GENOMIC DNA]</scope>
    <source>
        <strain evidence="10 11">TI.1.15</strain>
    </source>
</reference>
<evidence type="ECO:0000256" key="2">
    <source>
        <dbReference type="ARBA" id="ARBA00009441"/>
    </source>
</evidence>
<protein>
    <recommendedName>
        <fullName evidence="3">DNA repair protein RecN</fullName>
    </recommendedName>
    <alternativeName>
        <fullName evidence="8">Recombination protein N</fullName>
    </alternativeName>
</protein>
<feature type="non-terminal residue" evidence="10">
    <location>
        <position position="90"/>
    </location>
</feature>
<dbReference type="PANTHER" id="PTHR11059">
    <property type="entry name" value="DNA REPAIR PROTEIN RECN"/>
    <property type="match status" value="1"/>
</dbReference>
<evidence type="ECO:0000313" key="10">
    <source>
        <dbReference type="EMBL" id="MEL0611305.1"/>
    </source>
</evidence>
<gene>
    <name evidence="10" type="ORF">V8Z71_23620</name>
</gene>
<dbReference type="Gene3D" id="3.40.50.300">
    <property type="entry name" value="P-loop containing nucleotide triphosphate hydrolases"/>
    <property type="match status" value="1"/>
</dbReference>
<keyword evidence="4" id="KW-0547">Nucleotide-binding</keyword>
<accession>A0ABU9FYL7</accession>